<dbReference type="AlphaFoldDB" id="A0AAF3FN39"/>
<dbReference type="GO" id="GO:0005576">
    <property type="term" value="C:extracellular region"/>
    <property type="evidence" value="ECO:0007669"/>
    <property type="project" value="UniProtKB-SubCell"/>
</dbReference>
<feature type="domain" description="MD-2-related lipid-recognition" evidence="5">
    <location>
        <begin position="129"/>
        <end position="251"/>
    </location>
</feature>
<evidence type="ECO:0000256" key="3">
    <source>
        <dbReference type="ARBA" id="ARBA00022525"/>
    </source>
</evidence>
<dbReference type="PANTHER" id="PTHR11306:SF68">
    <property type="entry name" value="NPC INTRACELLULAR CHOLESTEROL TRANSPORTER 2"/>
    <property type="match status" value="1"/>
</dbReference>
<dbReference type="GO" id="GO:0032934">
    <property type="term" value="F:sterol binding"/>
    <property type="evidence" value="ECO:0007669"/>
    <property type="project" value="InterPro"/>
</dbReference>
<evidence type="ECO:0000259" key="5">
    <source>
        <dbReference type="SMART" id="SM00737"/>
    </source>
</evidence>
<dbReference type="GO" id="GO:0015918">
    <property type="term" value="P:sterol transport"/>
    <property type="evidence" value="ECO:0007669"/>
    <property type="project" value="InterPro"/>
</dbReference>
<proteinExistence type="inferred from homology"/>
<feature type="domain" description="MD-2-related lipid-recognition" evidence="5">
    <location>
        <begin position="9"/>
        <end position="128"/>
    </location>
</feature>
<sequence>MGALETIKFRDCKSTFKVDRVAVDGARVDSKDGKQILIFKADSNPKMQITFTPNADVSSEMGTAVNAKMDTGLFKWSLPDANACSFMTCPLKNGVSTTYEQSFHLKAEYPKDQTIQVNWVIQKAGGDTKENCKSNFKVISLEIAGAEMIEENGHHITLLKKGTHPKIRIRFEPDVNLSNLKTEVNAKMDGALLRWNMPETNACKFMDCPLVEGEETVYEQSIQIKSEYPTGKTIQVNWVIDAKMFSIRFSSFLAVSLLQIVTSDSIEQDHQRIRKSPLADYSDAIQPFIRFRRAGDELDEGNLQHFLRFRKSASSPDFIDHFIRFRRSGGDENLQPFLRFRRQFDDLHPFLRFRRSVDVDQQKGVQQQEMNQQKLRPERSW</sequence>
<evidence type="ECO:0000256" key="1">
    <source>
        <dbReference type="ARBA" id="ARBA00004613"/>
    </source>
</evidence>
<reference evidence="7" key="1">
    <citation type="submission" date="2024-02" db="UniProtKB">
        <authorList>
            <consortium name="WormBaseParasite"/>
        </authorList>
    </citation>
    <scope>IDENTIFICATION</scope>
</reference>
<accession>A0AAF3FN39</accession>
<dbReference type="PANTHER" id="PTHR11306">
    <property type="entry name" value="NIEMANN PICK TYPE C2 PROTEIN NPC2-RELATED"/>
    <property type="match status" value="1"/>
</dbReference>
<evidence type="ECO:0000256" key="4">
    <source>
        <dbReference type="SAM" id="MobiDB-lite"/>
    </source>
</evidence>
<comment type="subcellular location">
    <subcellularLocation>
        <location evidence="1">Secreted</location>
    </subcellularLocation>
</comment>
<comment type="similarity">
    <text evidence="2">Belongs to the NPC2 family.</text>
</comment>
<keyword evidence="3" id="KW-0964">Secreted</keyword>
<dbReference type="Gene3D" id="2.60.40.770">
    <property type="match status" value="2"/>
</dbReference>
<protein>
    <recommendedName>
        <fullName evidence="5">MD-2-related lipid-recognition domain-containing protein</fullName>
    </recommendedName>
</protein>
<dbReference type="WBParaSite" id="MBELARI_LOCUS8073">
    <property type="protein sequence ID" value="MBELARI_LOCUS8073"/>
    <property type="gene ID" value="MBELARI_LOCUS8073"/>
</dbReference>
<dbReference type="Proteomes" id="UP000887575">
    <property type="component" value="Unassembled WGS sequence"/>
</dbReference>
<feature type="region of interest" description="Disordered" evidence="4">
    <location>
        <begin position="361"/>
        <end position="381"/>
    </location>
</feature>
<dbReference type="Pfam" id="PF02221">
    <property type="entry name" value="E1_DerP2_DerF2"/>
    <property type="match status" value="2"/>
</dbReference>
<keyword evidence="6" id="KW-1185">Reference proteome</keyword>
<evidence type="ECO:0000256" key="2">
    <source>
        <dbReference type="ARBA" id="ARBA00006370"/>
    </source>
</evidence>
<dbReference type="InterPro" id="IPR003172">
    <property type="entry name" value="ML_dom"/>
</dbReference>
<evidence type="ECO:0000313" key="7">
    <source>
        <dbReference type="WBParaSite" id="MBELARI_LOCUS8073"/>
    </source>
</evidence>
<name>A0AAF3FN39_9BILA</name>
<dbReference type="SMART" id="SM00737">
    <property type="entry name" value="ML"/>
    <property type="match status" value="2"/>
</dbReference>
<dbReference type="SUPFAM" id="SSF81296">
    <property type="entry name" value="E set domains"/>
    <property type="match status" value="2"/>
</dbReference>
<dbReference type="InterPro" id="IPR014756">
    <property type="entry name" value="Ig_E-set"/>
</dbReference>
<organism evidence="6 7">
    <name type="scientific">Mesorhabditis belari</name>
    <dbReference type="NCBI Taxonomy" id="2138241"/>
    <lineage>
        <taxon>Eukaryota</taxon>
        <taxon>Metazoa</taxon>
        <taxon>Ecdysozoa</taxon>
        <taxon>Nematoda</taxon>
        <taxon>Chromadorea</taxon>
        <taxon>Rhabditida</taxon>
        <taxon>Rhabditina</taxon>
        <taxon>Rhabditomorpha</taxon>
        <taxon>Rhabditoidea</taxon>
        <taxon>Rhabditidae</taxon>
        <taxon>Mesorhabditinae</taxon>
        <taxon>Mesorhabditis</taxon>
    </lineage>
</organism>
<evidence type="ECO:0000313" key="6">
    <source>
        <dbReference type="Proteomes" id="UP000887575"/>
    </source>
</evidence>
<dbReference type="InterPro" id="IPR039670">
    <property type="entry name" value="NPC2-like"/>
</dbReference>